<keyword evidence="7" id="KW-1185">Reference proteome</keyword>
<dbReference type="EMBL" id="LSYV01000101">
    <property type="protein sequence ID" value="KXZ43144.1"/>
    <property type="molecule type" value="Genomic_DNA"/>
</dbReference>
<dbReference type="InterPro" id="IPR013763">
    <property type="entry name" value="Cyclin-like_dom"/>
</dbReference>
<proteinExistence type="inferred from homology"/>
<feature type="domain" description="Cyclin-like" evidence="5">
    <location>
        <begin position="150"/>
        <end position="247"/>
    </location>
</feature>
<reference evidence="7" key="1">
    <citation type="journal article" date="2016" name="Nat. Commun.">
        <title>The Gonium pectorale genome demonstrates co-option of cell cycle regulation during the evolution of multicellularity.</title>
        <authorList>
            <person name="Hanschen E.R."/>
            <person name="Marriage T.N."/>
            <person name="Ferris P.J."/>
            <person name="Hamaji T."/>
            <person name="Toyoda A."/>
            <person name="Fujiyama A."/>
            <person name="Neme R."/>
            <person name="Noguchi H."/>
            <person name="Minakuchi Y."/>
            <person name="Suzuki M."/>
            <person name="Kawai-Toyooka H."/>
            <person name="Smith D.R."/>
            <person name="Sparks H."/>
            <person name="Anderson J."/>
            <person name="Bakaric R."/>
            <person name="Luria V."/>
            <person name="Karger A."/>
            <person name="Kirschner M.W."/>
            <person name="Durand P.M."/>
            <person name="Michod R.E."/>
            <person name="Nozaki H."/>
            <person name="Olson B.J."/>
        </authorList>
    </citation>
    <scope>NUCLEOTIDE SEQUENCE [LARGE SCALE GENOMIC DNA]</scope>
    <source>
        <strain evidence="7">NIES-2863</strain>
    </source>
</reference>
<protein>
    <submittedName>
        <fullName evidence="6">CYCD1.4 protein</fullName>
    </submittedName>
</protein>
<dbReference type="SMART" id="SM00385">
    <property type="entry name" value="CYCLIN"/>
    <property type="match status" value="1"/>
</dbReference>
<evidence type="ECO:0000256" key="3">
    <source>
        <dbReference type="ARBA" id="ARBA00023306"/>
    </source>
</evidence>
<dbReference type="Gene3D" id="1.10.472.10">
    <property type="entry name" value="Cyclin-like"/>
    <property type="match status" value="2"/>
</dbReference>
<dbReference type="STRING" id="33097.A0A150FZX5"/>
<keyword evidence="1" id="KW-0132">Cell division</keyword>
<evidence type="ECO:0000256" key="4">
    <source>
        <dbReference type="RuleBase" id="RU000383"/>
    </source>
</evidence>
<dbReference type="Pfam" id="PF00134">
    <property type="entry name" value="Cyclin_N"/>
    <property type="match status" value="1"/>
</dbReference>
<dbReference type="PROSITE" id="PS00292">
    <property type="entry name" value="CYCLINS"/>
    <property type="match status" value="1"/>
</dbReference>
<evidence type="ECO:0000256" key="2">
    <source>
        <dbReference type="ARBA" id="ARBA00023127"/>
    </source>
</evidence>
<dbReference type="PANTHER" id="PTHR10177">
    <property type="entry name" value="CYCLINS"/>
    <property type="match status" value="1"/>
</dbReference>
<dbReference type="InterPro" id="IPR048258">
    <property type="entry name" value="Cyclins_cyclin-box"/>
</dbReference>
<comment type="caution">
    <text evidence="6">The sequence shown here is derived from an EMBL/GenBank/DDBJ whole genome shotgun (WGS) entry which is preliminary data.</text>
</comment>
<evidence type="ECO:0000313" key="7">
    <source>
        <dbReference type="Proteomes" id="UP000075714"/>
    </source>
</evidence>
<comment type="similarity">
    <text evidence="4">Belongs to the cyclin family.</text>
</comment>
<evidence type="ECO:0000256" key="1">
    <source>
        <dbReference type="ARBA" id="ARBA00022618"/>
    </source>
</evidence>
<dbReference type="AlphaFoldDB" id="A0A150FZX5"/>
<dbReference type="InterPro" id="IPR006671">
    <property type="entry name" value="Cyclin_N"/>
</dbReference>
<evidence type="ECO:0000313" key="6">
    <source>
        <dbReference type="EMBL" id="KXZ43144.1"/>
    </source>
</evidence>
<evidence type="ECO:0000259" key="5">
    <source>
        <dbReference type="SMART" id="SM00385"/>
    </source>
</evidence>
<gene>
    <name evidence="6" type="ORF">GPECTOR_100g16</name>
</gene>
<dbReference type="InterPro" id="IPR036915">
    <property type="entry name" value="Cyclin-like_sf"/>
</dbReference>
<sequence length="446" mass="44671">MLRPASDSPASLSSSIASPSCHDALESLLCTEDGSLSDFDDVRDIAEEDGDWGAAHLAGQLYAGAAGEWPALNGHGALPPRPSLRFKLPDSSTAVAMLRLDHAPQRNDPAPTVPTDPTVIASPDASAAASGDAADAHRRLPEPHRRALAGWMLSAAASRGLELPTLAAAVELLDRFVEVAEVGEWGPVPAPDCLLQLLAMACLSLASKYVEGSRLLLRHWTSLAVDEYGLPMYEDADLSRMELCVLRALGWRLHTPTPATCLLHMIASCSSCSSSSSSGGGGRGGVAAAVATATPSGNASRTAAEAAEAAAAEQGLGPAAAAGGGAAARGAAVAAAAAAAASEVRLRRVADAAAALVELSLLCDAFLSYEPATVAAACLTLAERVVDAAAAASAGIQPPSPPYNASAASAAAGAAAAVGLSLDGLAPRLGPCLSDLEAAYLAARGA</sequence>
<dbReference type="GO" id="GO:0051301">
    <property type="term" value="P:cell division"/>
    <property type="evidence" value="ECO:0007669"/>
    <property type="project" value="UniProtKB-KW"/>
</dbReference>
<dbReference type="Proteomes" id="UP000075714">
    <property type="component" value="Unassembled WGS sequence"/>
</dbReference>
<name>A0A150FZX5_GONPE</name>
<organism evidence="6 7">
    <name type="scientific">Gonium pectorale</name>
    <name type="common">Green alga</name>
    <dbReference type="NCBI Taxonomy" id="33097"/>
    <lineage>
        <taxon>Eukaryota</taxon>
        <taxon>Viridiplantae</taxon>
        <taxon>Chlorophyta</taxon>
        <taxon>core chlorophytes</taxon>
        <taxon>Chlorophyceae</taxon>
        <taxon>CS clade</taxon>
        <taxon>Chlamydomonadales</taxon>
        <taxon>Volvocaceae</taxon>
        <taxon>Gonium</taxon>
    </lineage>
</organism>
<dbReference type="SUPFAM" id="SSF47954">
    <property type="entry name" value="Cyclin-like"/>
    <property type="match status" value="1"/>
</dbReference>
<keyword evidence="3" id="KW-0131">Cell cycle</keyword>
<accession>A0A150FZX5</accession>
<keyword evidence="2 4" id="KW-0195">Cyclin</keyword>
<dbReference type="InterPro" id="IPR039361">
    <property type="entry name" value="Cyclin"/>
</dbReference>